<evidence type="ECO:0000313" key="4">
    <source>
        <dbReference type="Proteomes" id="UP001169006"/>
    </source>
</evidence>
<dbReference type="PROSITE" id="PS51257">
    <property type="entry name" value="PROKAR_LIPOPROTEIN"/>
    <property type="match status" value="1"/>
</dbReference>
<dbReference type="Proteomes" id="UP001169006">
    <property type="component" value="Unassembled WGS sequence"/>
</dbReference>
<keyword evidence="2" id="KW-0812">Transmembrane</keyword>
<evidence type="ECO:0000256" key="2">
    <source>
        <dbReference type="SAM" id="Phobius"/>
    </source>
</evidence>
<gene>
    <name evidence="3" type="ORF">Q2T52_18660</name>
</gene>
<evidence type="ECO:0000313" key="3">
    <source>
        <dbReference type="EMBL" id="MDO1584111.1"/>
    </source>
</evidence>
<name>A0ABT8T0F4_9HYPH</name>
<evidence type="ECO:0008006" key="5">
    <source>
        <dbReference type="Google" id="ProtNLM"/>
    </source>
</evidence>
<evidence type="ECO:0000256" key="1">
    <source>
        <dbReference type="SAM" id="MobiDB-lite"/>
    </source>
</evidence>
<dbReference type="EMBL" id="JAUKWQ010000006">
    <property type="protein sequence ID" value="MDO1584111.1"/>
    <property type="molecule type" value="Genomic_DNA"/>
</dbReference>
<feature type="transmembrane region" description="Helical" evidence="2">
    <location>
        <begin position="12"/>
        <end position="35"/>
    </location>
</feature>
<keyword evidence="4" id="KW-1185">Reference proteome</keyword>
<organism evidence="3 4">
    <name type="scientific">Rhizobium oryzicola</name>
    <dbReference type="NCBI Taxonomy" id="1232668"/>
    <lineage>
        <taxon>Bacteria</taxon>
        <taxon>Pseudomonadati</taxon>
        <taxon>Pseudomonadota</taxon>
        <taxon>Alphaproteobacteria</taxon>
        <taxon>Hyphomicrobiales</taxon>
        <taxon>Rhizobiaceae</taxon>
        <taxon>Rhizobium/Agrobacterium group</taxon>
        <taxon>Rhizobium</taxon>
    </lineage>
</organism>
<proteinExistence type="predicted"/>
<keyword evidence="2" id="KW-0472">Membrane</keyword>
<reference evidence="3" key="2">
    <citation type="submission" date="2023-07" db="EMBL/GenBank/DDBJ databases">
        <authorList>
            <person name="Sun H."/>
        </authorList>
    </citation>
    <scope>NUCLEOTIDE SEQUENCE</scope>
    <source>
        <strain evidence="3">05753</strain>
    </source>
</reference>
<reference evidence="3" key="1">
    <citation type="journal article" date="2015" name="Int. J. Syst. Evol. Microbiol.">
        <title>Rhizobium oryzicola sp. nov., potential plant-growth-promoting endophytic bacteria isolated from rice roots.</title>
        <authorList>
            <person name="Zhang X.X."/>
            <person name="Gao J.S."/>
            <person name="Cao Y.H."/>
            <person name="Sheirdil R.A."/>
            <person name="Wang X.C."/>
            <person name="Zhang L."/>
        </authorList>
    </citation>
    <scope>NUCLEOTIDE SEQUENCE</scope>
    <source>
        <strain evidence="3">05753</strain>
    </source>
</reference>
<sequence>MNMSDRFDAEGMTMLLKLARVTLVICIAGVAVIGCGRKGALDKPSTPVEEQNQRHKSKAAPPVPDKPFVLDPLL</sequence>
<comment type="caution">
    <text evidence="3">The sequence shown here is derived from an EMBL/GenBank/DDBJ whole genome shotgun (WGS) entry which is preliminary data.</text>
</comment>
<protein>
    <recommendedName>
        <fullName evidence="5">Lipoprotein</fullName>
    </recommendedName>
</protein>
<keyword evidence="2" id="KW-1133">Transmembrane helix</keyword>
<dbReference type="RefSeq" id="WP_302078330.1">
    <property type="nucleotide sequence ID" value="NZ_JAUKWQ010000006.1"/>
</dbReference>
<accession>A0ABT8T0F4</accession>
<feature type="region of interest" description="Disordered" evidence="1">
    <location>
        <begin position="38"/>
        <end position="74"/>
    </location>
</feature>